<evidence type="ECO:0000313" key="3">
    <source>
        <dbReference type="EMBL" id="OJA10675.1"/>
    </source>
</evidence>
<reference evidence="3 4" key="1">
    <citation type="submission" date="2016-03" db="EMBL/GenBank/DDBJ databases">
        <title>Comparative genomics of the ectomycorrhizal sister species Rhizopogon vinicolor and Rhizopogon vesiculosus (Basidiomycota: Boletales) reveals a divergence of the mating type B locus.</title>
        <authorList>
            <person name="Mujic A.B."/>
            <person name="Kuo A."/>
            <person name="Tritt A."/>
            <person name="Lipzen A."/>
            <person name="Chen C."/>
            <person name="Johnson J."/>
            <person name="Sharma A."/>
            <person name="Barry K."/>
            <person name="Grigoriev I.V."/>
            <person name="Spatafora J.W."/>
        </authorList>
    </citation>
    <scope>NUCLEOTIDE SEQUENCE [LARGE SCALE GENOMIC DNA]</scope>
    <source>
        <strain evidence="3 4">AM-OR11-056</strain>
    </source>
</reference>
<keyword evidence="2" id="KW-0472">Membrane</keyword>
<keyword evidence="4" id="KW-1185">Reference proteome</keyword>
<evidence type="ECO:0000256" key="2">
    <source>
        <dbReference type="SAM" id="Phobius"/>
    </source>
</evidence>
<feature type="transmembrane region" description="Helical" evidence="2">
    <location>
        <begin position="13"/>
        <end position="30"/>
    </location>
</feature>
<dbReference type="Proteomes" id="UP000183567">
    <property type="component" value="Unassembled WGS sequence"/>
</dbReference>
<protein>
    <submittedName>
        <fullName evidence="3">Uncharacterized protein</fullName>
    </submittedName>
</protein>
<dbReference type="AlphaFoldDB" id="A0A1J8PSD6"/>
<feature type="region of interest" description="Disordered" evidence="1">
    <location>
        <begin position="139"/>
        <end position="170"/>
    </location>
</feature>
<gene>
    <name evidence="3" type="ORF">AZE42_01040</name>
</gene>
<feature type="region of interest" description="Disordered" evidence="1">
    <location>
        <begin position="54"/>
        <end position="81"/>
    </location>
</feature>
<dbReference type="EMBL" id="LVVM01005392">
    <property type="protein sequence ID" value="OJA10675.1"/>
    <property type="molecule type" value="Genomic_DNA"/>
</dbReference>
<name>A0A1J8PSD6_9AGAM</name>
<comment type="caution">
    <text evidence="3">The sequence shown here is derived from an EMBL/GenBank/DDBJ whole genome shotgun (WGS) entry which is preliminary data.</text>
</comment>
<proteinExistence type="predicted"/>
<feature type="compositionally biased region" description="Basic and acidic residues" evidence="1">
    <location>
        <begin position="146"/>
        <end position="170"/>
    </location>
</feature>
<keyword evidence="2" id="KW-1133">Transmembrane helix</keyword>
<keyword evidence="2" id="KW-0812">Transmembrane</keyword>
<evidence type="ECO:0000313" key="4">
    <source>
        <dbReference type="Proteomes" id="UP000183567"/>
    </source>
</evidence>
<dbReference type="OrthoDB" id="2960209at2759"/>
<accession>A0A1J8PSD6</accession>
<evidence type="ECO:0000256" key="1">
    <source>
        <dbReference type="SAM" id="MobiDB-lite"/>
    </source>
</evidence>
<organism evidence="3 4">
    <name type="scientific">Rhizopogon vesiculosus</name>
    <dbReference type="NCBI Taxonomy" id="180088"/>
    <lineage>
        <taxon>Eukaryota</taxon>
        <taxon>Fungi</taxon>
        <taxon>Dikarya</taxon>
        <taxon>Basidiomycota</taxon>
        <taxon>Agaricomycotina</taxon>
        <taxon>Agaricomycetes</taxon>
        <taxon>Agaricomycetidae</taxon>
        <taxon>Boletales</taxon>
        <taxon>Suillineae</taxon>
        <taxon>Rhizopogonaceae</taxon>
        <taxon>Rhizopogon</taxon>
    </lineage>
</organism>
<sequence>MYPYGSMYHHFRGPSRILWFILGAGVATFWHRSRDIREHRAQYFPCVMQSRRVEGGAAPTSEHSTPPVYSKPDAQTPHDNRWGFAVRSHPDGTWGLNEREWEADRERLKEIQKRTEDAMFDMSESTLESIVSTVESLKTKLSQHKTQREQQRKNYEEELERQQEEPRRYV</sequence>